<reference evidence="2" key="1">
    <citation type="submission" date="2016-08" db="EMBL/GenBank/DDBJ databases">
        <title>Sequencing, Assembly and Comparative Genomics of S. aureofaciens ATCC 10762.</title>
        <authorList>
            <person name="Gradnigo J.S."/>
            <person name="Johnson N."/>
            <person name="Somerville G.A."/>
        </authorList>
    </citation>
    <scope>NUCLEOTIDE SEQUENCE [LARGE SCALE GENOMIC DNA]</scope>
    <source>
        <strain evidence="2">ATCC 10762</strain>
    </source>
</reference>
<keyword evidence="3" id="KW-1185">Reference proteome</keyword>
<sequence>MERQRPRPAQSGQVRGPGFSFFGRGTGSAVRAAAPAPAVGSIAELGERADLADVVGDEALAAKAKAEAQEAREDLDVRESTSDVRPAQPVGSGDAEQDGPTVVDLTPEDETELIELPELRASR</sequence>
<proteinExistence type="predicted"/>
<feature type="compositionally biased region" description="Basic and acidic residues" evidence="1">
    <location>
        <begin position="65"/>
        <end position="82"/>
    </location>
</feature>
<evidence type="ECO:0000256" key="1">
    <source>
        <dbReference type="SAM" id="MobiDB-lite"/>
    </source>
</evidence>
<evidence type="ECO:0000313" key="2">
    <source>
        <dbReference type="EMBL" id="OEV36537.1"/>
    </source>
</evidence>
<feature type="region of interest" description="Disordered" evidence="1">
    <location>
        <begin position="65"/>
        <end position="123"/>
    </location>
</feature>
<dbReference type="Proteomes" id="UP000037395">
    <property type="component" value="Unassembled WGS sequence"/>
</dbReference>
<protein>
    <submittedName>
        <fullName evidence="2">Uncharacterized protein</fullName>
    </submittedName>
</protein>
<accession>A0A1E7N764</accession>
<feature type="compositionally biased region" description="Acidic residues" evidence="1">
    <location>
        <begin position="106"/>
        <end position="115"/>
    </location>
</feature>
<organism evidence="2 3">
    <name type="scientific">Kitasatospora aureofaciens</name>
    <name type="common">Streptomyces aureofaciens</name>
    <dbReference type="NCBI Taxonomy" id="1894"/>
    <lineage>
        <taxon>Bacteria</taxon>
        <taxon>Bacillati</taxon>
        <taxon>Actinomycetota</taxon>
        <taxon>Actinomycetes</taxon>
        <taxon>Kitasatosporales</taxon>
        <taxon>Streptomycetaceae</taxon>
        <taxon>Kitasatospora</taxon>
    </lineage>
</organism>
<feature type="region of interest" description="Disordered" evidence="1">
    <location>
        <begin position="1"/>
        <end position="28"/>
    </location>
</feature>
<evidence type="ECO:0000313" key="3">
    <source>
        <dbReference type="Proteomes" id="UP000037395"/>
    </source>
</evidence>
<dbReference type="AlphaFoldDB" id="A0A1E7N764"/>
<name>A0A1E7N764_KITAU</name>
<dbReference type="EMBL" id="JPRF03000025">
    <property type="protein sequence ID" value="OEV36537.1"/>
    <property type="molecule type" value="Genomic_DNA"/>
</dbReference>
<gene>
    <name evidence="2" type="ORF">HS99_0028865</name>
</gene>
<comment type="caution">
    <text evidence="2">The sequence shown here is derived from an EMBL/GenBank/DDBJ whole genome shotgun (WGS) entry which is preliminary data.</text>
</comment>